<sequence>MPFDFKKYDEKCAAMTAEELQREWQHYTRLITGAATSTSVSGLALPLTCGISIIGVGMAAPAIHNARKKREIIERHLNRHGATHNTRKRDVLSGVAVSGTIGVVTLGVGSVGADAIATAGAEHGISAIVANETAIKVVTHAALDGAGMGVEHLHTHHMKERDAHKAFAAAGTFQAVANAKAQEAGYAVAPYGQTAQPYGAGSSTGQPVYAPGYDNYTSPPPPYSAAVGSTL</sequence>
<keyword evidence="3" id="KW-1185">Reference proteome</keyword>
<dbReference type="AlphaFoldDB" id="A0AAV9HCA2"/>
<dbReference type="EMBL" id="MU865061">
    <property type="protein sequence ID" value="KAK4458644.1"/>
    <property type="molecule type" value="Genomic_DNA"/>
</dbReference>
<reference evidence="2" key="2">
    <citation type="submission" date="2023-06" db="EMBL/GenBank/DDBJ databases">
        <authorList>
            <consortium name="Lawrence Berkeley National Laboratory"/>
            <person name="Mondo S.J."/>
            <person name="Hensen N."/>
            <person name="Bonometti L."/>
            <person name="Westerberg I."/>
            <person name="Brannstrom I.O."/>
            <person name="Guillou S."/>
            <person name="Cros-Aarteil S."/>
            <person name="Calhoun S."/>
            <person name="Haridas S."/>
            <person name="Kuo A."/>
            <person name="Pangilinan J."/>
            <person name="Riley R."/>
            <person name="Labutti K."/>
            <person name="Andreopoulos B."/>
            <person name="Lipzen A."/>
            <person name="Chen C."/>
            <person name="Yanf M."/>
            <person name="Daum C."/>
            <person name="Ng V."/>
            <person name="Clum A."/>
            <person name="Steindorff A."/>
            <person name="Ohm R."/>
            <person name="Martin F."/>
            <person name="Silar P."/>
            <person name="Natvig D."/>
            <person name="Lalanne C."/>
            <person name="Gautier V."/>
            <person name="Ament-Velasquez S.L."/>
            <person name="Kruys A."/>
            <person name="Hutchinson M.I."/>
            <person name="Powell A.J."/>
            <person name="Barry K."/>
            <person name="Miller A.N."/>
            <person name="Grigoriev I.V."/>
            <person name="Debuchy R."/>
            <person name="Gladieux P."/>
            <person name="Thoren M.H."/>
            <person name="Johannesson H."/>
        </authorList>
    </citation>
    <scope>NUCLEOTIDE SEQUENCE</scope>
    <source>
        <strain evidence="2">PSN324</strain>
    </source>
</reference>
<reference evidence="2" key="1">
    <citation type="journal article" date="2023" name="Mol. Phylogenet. Evol.">
        <title>Genome-scale phylogeny and comparative genomics of the fungal order Sordariales.</title>
        <authorList>
            <person name="Hensen N."/>
            <person name="Bonometti L."/>
            <person name="Westerberg I."/>
            <person name="Brannstrom I.O."/>
            <person name="Guillou S."/>
            <person name="Cros-Aarteil S."/>
            <person name="Calhoun S."/>
            <person name="Haridas S."/>
            <person name="Kuo A."/>
            <person name="Mondo S."/>
            <person name="Pangilinan J."/>
            <person name="Riley R."/>
            <person name="LaButti K."/>
            <person name="Andreopoulos B."/>
            <person name="Lipzen A."/>
            <person name="Chen C."/>
            <person name="Yan M."/>
            <person name="Daum C."/>
            <person name="Ng V."/>
            <person name="Clum A."/>
            <person name="Steindorff A."/>
            <person name="Ohm R.A."/>
            <person name="Martin F."/>
            <person name="Silar P."/>
            <person name="Natvig D.O."/>
            <person name="Lalanne C."/>
            <person name="Gautier V."/>
            <person name="Ament-Velasquez S.L."/>
            <person name="Kruys A."/>
            <person name="Hutchinson M.I."/>
            <person name="Powell A.J."/>
            <person name="Barry K."/>
            <person name="Miller A.N."/>
            <person name="Grigoriev I.V."/>
            <person name="Debuchy R."/>
            <person name="Gladieux P."/>
            <person name="Hiltunen Thoren M."/>
            <person name="Johannesson H."/>
        </authorList>
    </citation>
    <scope>NUCLEOTIDE SEQUENCE</scope>
    <source>
        <strain evidence="2">PSN324</strain>
    </source>
</reference>
<accession>A0AAV9HCA2</accession>
<protein>
    <submittedName>
        <fullName evidence="2">Uncharacterized protein</fullName>
    </submittedName>
</protein>
<keyword evidence="1" id="KW-0472">Membrane</keyword>
<name>A0AAV9HCA2_9PEZI</name>
<proteinExistence type="predicted"/>
<evidence type="ECO:0000313" key="2">
    <source>
        <dbReference type="EMBL" id="KAK4458644.1"/>
    </source>
</evidence>
<organism evidence="2 3">
    <name type="scientific">Cladorrhinum samala</name>
    <dbReference type="NCBI Taxonomy" id="585594"/>
    <lineage>
        <taxon>Eukaryota</taxon>
        <taxon>Fungi</taxon>
        <taxon>Dikarya</taxon>
        <taxon>Ascomycota</taxon>
        <taxon>Pezizomycotina</taxon>
        <taxon>Sordariomycetes</taxon>
        <taxon>Sordariomycetidae</taxon>
        <taxon>Sordariales</taxon>
        <taxon>Podosporaceae</taxon>
        <taxon>Cladorrhinum</taxon>
    </lineage>
</organism>
<evidence type="ECO:0000256" key="1">
    <source>
        <dbReference type="SAM" id="Phobius"/>
    </source>
</evidence>
<comment type="caution">
    <text evidence="2">The sequence shown here is derived from an EMBL/GenBank/DDBJ whole genome shotgun (WGS) entry which is preliminary data.</text>
</comment>
<evidence type="ECO:0000313" key="3">
    <source>
        <dbReference type="Proteomes" id="UP001321749"/>
    </source>
</evidence>
<dbReference type="Proteomes" id="UP001321749">
    <property type="component" value="Unassembled WGS sequence"/>
</dbReference>
<feature type="non-terminal residue" evidence="2">
    <location>
        <position position="231"/>
    </location>
</feature>
<gene>
    <name evidence="2" type="ORF">QBC42DRAFT_151962</name>
</gene>
<keyword evidence="1" id="KW-1133">Transmembrane helix</keyword>
<feature type="transmembrane region" description="Helical" evidence="1">
    <location>
        <begin position="43"/>
        <end position="63"/>
    </location>
</feature>
<keyword evidence="1" id="KW-0812">Transmembrane</keyword>